<dbReference type="CDD" id="cd10527">
    <property type="entry name" value="SET_LSMT"/>
    <property type="match status" value="1"/>
</dbReference>
<sequence length="412" mass="43958">MLRRRDYCAAAELGGRVYVAGGCCFESADVEPEDIDSDAGGRVVRREPAPAELRLERAPPPPAEPRDCGDGAAAAAAGGAWDRLARALESAGGSADGGVLALRQRADGCRGLCLAVRGADRAVRTAEKLPPALARRTHRPSAARALRDGELLLRVPAAACWSVGAARGRLAPFAAAGGLMLEVAGVPRLEDDSRKRKRLVRIQRFEDDSIHDSRKIGDERAAHLALLPGSAGAASAARRRARGEAAEWPAEPDVPVRWPPSQIASLLKGTEAAEAVEVLRRRALREWRLLWRRVFSRLPGFFDPRAFCLELFLWAWAVVCSRAVEFPAGDAAAGPGGCGRHVLLVPVLDMLNHDASAPPRAPAGASADGRGERLFALAPGGCVEFRADREYQEKRKLEASSIREASNSGAPP</sequence>
<dbReference type="Gene3D" id="3.90.1410.10">
    <property type="entry name" value="set domain protein methyltransferase, domain 1"/>
    <property type="match status" value="1"/>
</dbReference>
<evidence type="ECO:0008006" key="4">
    <source>
        <dbReference type="Google" id="ProtNLM"/>
    </source>
</evidence>
<feature type="region of interest" description="Disordered" evidence="1">
    <location>
        <begin position="46"/>
        <end position="71"/>
    </location>
</feature>
<dbReference type="PANTHER" id="PTHR13271">
    <property type="entry name" value="UNCHARACTERIZED PUTATIVE METHYLTRANSFERASE"/>
    <property type="match status" value="1"/>
</dbReference>
<dbReference type="InterPro" id="IPR050600">
    <property type="entry name" value="SETD3_SETD6_MTase"/>
</dbReference>
<dbReference type="SUPFAM" id="SSF82199">
    <property type="entry name" value="SET domain"/>
    <property type="match status" value="1"/>
</dbReference>
<dbReference type="InterPro" id="IPR046341">
    <property type="entry name" value="SET_dom_sf"/>
</dbReference>
<protein>
    <recommendedName>
        <fullName evidence="4">SET domain-containing protein</fullName>
    </recommendedName>
</protein>
<keyword evidence="3" id="KW-1185">Reference proteome</keyword>
<reference evidence="2" key="1">
    <citation type="submission" date="2023-10" db="EMBL/GenBank/DDBJ databases">
        <authorList>
            <person name="Chen Y."/>
            <person name="Shah S."/>
            <person name="Dougan E. K."/>
            <person name="Thang M."/>
            <person name="Chan C."/>
        </authorList>
    </citation>
    <scope>NUCLEOTIDE SEQUENCE [LARGE SCALE GENOMIC DNA]</scope>
</reference>
<dbReference type="Proteomes" id="UP001189429">
    <property type="component" value="Unassembled WGS sequence"/>
</dbReference>
<accession>A0ABN9T8E5</accession>
<name>A0ABN9T8E5_9DINO</name>
<comment type="caution">
    <text evidence="2">The sequence shown here is derived from an EMBL/GenBank/DDBJ whole genome shotgun (WGS) entry which is preliminary data.</text>
</comment>
<gene>
    <name evidence="2" type="ORF">PCOR1329_LOCUS36597</name>
</gene>
<evidence type="ECO:0000256" key="1">
    <source>
        <dbReference type="SAM" id="MobiDB-lite"/>
    </source>
</evidence>
<feature type="compositionally biased region" description="Basic and acidic residues" evidence="1">
    <location>
        <begin position="46"/>
        <end position="57"/>
    </location>
</feature>
<dbReference type="EMBL" id="CAUYUJ010014450">
    <property type="protein sequence ID" value="CAK0841378.1"/>
    <property type="molecule type" value="Genomic_DNA"/>
</dbReference>
<evidence type="ECO:0000313" key="2">
    <source>
        <dbReference type="EMBL" id="CAK0841378.1"/>
    </source>
</evidence>
<organism evidence="2 3">
    <name type="scientific">Prorocentrum cordatum</name>
    <dbReference type="NCBI Taxonomy" id="2364126"/>
    <lineage>
        <taxon>Eukaryota</taxon>
        <taxon>Sar</taxon>
        <taxon>Alveolata</taxon>
        <taxon>Dinophyceae</taxon>
        <taxon>Prorocentrales</taxon>
        <taxon>Prorocentraceae</taxon>
        <taxon>Prorocentrum</taxon>
    </lineage>
</organism>
<proteinExistence type="predicted"/>
<evidence type="ECO:0000313" key="3">
    <source>
        <dbReference type="Proteomes" id="UP001189429"/>
    </source>
</evidence>